<gene>
    <name evidence="20" type="primary">LOC100375380</name>
</gene>
<keyword evidence="7 14" id="KW-1133">Transmembrane helix</keyword>
<dbReference type="PROSITE" id="PS51111">
    <property type="entry name" value="REJ"/>
    <property type="match status" value="1"/>
</dbReference>
<feature type="compositionally biased region" description="Polar residues" evidence="13">
    <location>
        <begin position="1885"/>
        <end position="1894"/>
    </location>
</feature>
<evidence type="ECO:0000256" key="11">
    <source>
        <dbReference type="ARBA" id="ARBA00023273"/>
    </source>
</evidence>
<proteinExistence type="inferred from homology"/>
<feature type="domain" description="PLAT" evidence="16">
    <location>
        <begin position="2677"/>
        <end position="2794"/>
    </location>
</feature>
<feature type="transmembrane region" description="Helical" evidence="14">
    <location>
        <begin position="3001"/>
        <end position="3025"/>
    </location>
</feature>
<keyword evidence="5 14" id="KW-0812">Transmembrane</keyword>
<comment type="subcellular location">
    <subcellularLocation>
        <location evidence="2">Cell membrane</location>
        <topology evidence="2">Multi-pass membrane protein</topology>
    </subcellularLocation>
    <subcellularLocation>
        <location evidence="1">Cell projection</location>
        <location evidence="1">Cilium</location>
    </subcellularLocation>
</comment>
<evidence type="ECO:0000313" key="20">
    <source>
        <dbReference type="RefSeq" id="XP_006819354.1"/>
    </source>
</evidence>
<dbReference type="PROSITE" id="PS50093">
    <property type="entry name" value="PKD"/>
    <property type="match status" value="7"/>
</dbReference>
<evidence type="ECO:0000259" key="16">
    <source>
        <dbReference type="PROSITE" id="PS50095"/>
    </source>
</evidence>
<evidence type="ECO:0000256" key="4">
    <source>
        <dbReference type="ARBA" id="ARBA00022475"/>
    </source>
</evidence>
<dbReference type="InterPro" id="IPR042060">
    <property type="entry name" value="PLAT_polycystin1"/>
</dbReference>
<feature type="transmembrane region" description="Helical" evidence="14">
    <location>
        <begin position="3523"/>
        <end position="3546"/>
    </location>
</feature>
<feature type="domain" description="PKD" evidence="15">
    <location>
        <begin position="1329"/>
        <end position="1376"/>
    </location>
</feature>
<dbReference type="InterPro" id="IPR014010">
    <property type="entry name" value="REJ_dom"/>
</dbReference>
<feature type="transmembrane region" description="Helical" evidence="14">
    <location>
        <begin position="3473"/>
        <end position="3502"/>
    </location>
</feature>
<feature type="region of interest" description="Disordered" evidence="13">
    <location>
        <begin position="1875"/>
        <end position="1965"/>
    </location>
</feature>
<dbReference type="InterPro" id="IPR036392">
    <property type="entry name" value="PLAT/LH2_dom_sf"/>
</dbReference>
<comment type="similarity">
    <text evidence="3">Belongs to the polycystin family.</text>
</comment>
<evidence type="ECO:0000256" key="2">
    <source>
        <dbReference type="ARBA" id="ARBA00004651"/>
    </source>
</evidence>
<evidence type="ECO:0000256" key="9">
    <source>
        <dbReference type="ARBA" id="ARBA00023136"/>
    </source>
</evidence>
<keyword evidence="9 14" id="KW-0472">Membrane</keyword>
<dbReference type="SMART" id="SM00089">
    <property type="entry name" value="PKD"/>
    <property type="match status" value="10"/>
</dbReference>
<feature type="domain" description="PKD" evidence="15">
    <location>
        <begin position="1498"/>
        <end position="1555"/>
    </location>
</feature>
<reference evidence="20" key="1">
    <citation type="submission" date="2025-08" db="UniProtKB">
        <authorList>
            <consortium name="RefSeq"/>
        </authorList>
    </citation>
    <scope>IDENTIFICATION</scope>
    <source>
        <tissue evidence="20">Testes</tissue>
    </source>
</reference>
<evidence type="ECO:0000256" key="10">
    <source>
        <dbReference type="ARBA" id="ARBA00023180"/>
    </source>
</evidence>
<feature type="domain" description="PKD" evidence="15">
    <location>
        <begin position="1135"/>
        <end position="1178"/>
    </location>
</feature>
<dbReference type="PANTHER" id="PTHR46730">
    <property type="entry name" value="POLYCYSTIN-1"/>
    <property type="match status" value="1"/>
</dbReference>
<sequence length="3936" mass="439817">MGNQVMIKTRISFLARKQMPGRDPQPIVIPVITNKEAAPEDLEDNPVWYQGCYSEQESSLVLTYTIIDSSNELTAAICCNQCRQRGYQYAGILNGTQCSCGYSFYSTLTPLDEELCHARCFADTVQPCGGDKAFSLYSVLGYDATNVSLIYFTWDVSGSITSKQSSIEDTTISSNILHTFQDVGTYTIGVTVHHTISTTFERYVNITVIAPIPAGLEIGHVPGSRSIPSCIPEHSAIPDNTPTVSGFVDTAIHLQASVVFGVNLTFNWAISDDDRVITSSPYMDDSQCTGMGCFKDLQMHTFNTTGLFTISVNVSNHLGSVAETLCIVVVDKGHSNITITMESPSYYVKVFDTSVRFAVSIVTAHRQDSTMFINFHDGISHEYSLHDGNQTDSMTQWYEPNYIHITSSYGIGCTLNLQFEHRYFEPGIYNTTVEVTSIHDHPEFASLPQYIIAQEAIASYPTININPWVVANQDINVTVTLTVPAEIILYDWAVNGIGINISESVQHTENTFHYNFPEAGLYSLSVNVSNYVSFLTAYVEVTALEMIVDLQLDVGGSEVITTGDTVSVLALVTAGSDIQFIWDFSDGSDDVTISDEDPPSADYVAAQRSNHTYTMRGVYDLVVTVQNLISSYEVYLEDQYIVQDAVEGLLLSGGHPTILGNRTEIYAHLYEGSDISFDIDVGNGRIQADVVGNPDSSWTIYYTFNATGSFRVTMYAYNNVSMESDTVSVLVQEDIESVTVELYTEAVIGVEVPVTALIDDVISARTDLIYNWNIDGISLLTQIPVIGYTFTNNTHLKVTVNNFVARQIAEIDVSAVTTSNMYLTHAVSIEVERNVTFTLKNSQSSTLDVSIDYGNGVTHNISSGLTGEDYSWVYVYPITGIFEVTTNVTHGGVVNTFTSIISIQEVITGLELMGSSAVKFYRPFKVLHWFASTINGTAVIYKWTITPLYVDTDAYVSGVNSISWTSVHARKSHLFRTPGVYNVSLTVSNALSSVSTSMVTILQDPIKHLDVSIATVLHEDPSVFVITIKGGKHFDVDMSFGDGTTFSFSTETEKNITEFSDFSGQLPKYTYHVVKQYINIGHYDCVVNISNDVSFETKSLAAIVDEPISGLLFTSVLPPVMSLYDELTMTAEVATGTDVVFNWNFNDNSVVQTHGHSSTARHKFSSTGTFNVSVSVQNIMYDEPIMLQYPYSIIIQEPITYADVTPMNTNHAELSNDLNATTQVIDFQVFADGFPVVFEINYGDNSATEIIVGEIRTYLGVVVTGHHTYSSEGEYTVCVTAINLLGNVSVCMMELFKVQVAPHGLSTDNTQYITRFGNTTDFQLFLEGGTDVHFDWIMGDQTVYVDAGTSVSHHYLTDSDYVVTITAYNDVGTISTQVYASILSGVQGVEVEVDKDLWSTGSDVTFTAVTLTDATRWFIWDMGDGSSTSQTVINEKVYTYTGSGIFYVSVTAANALSSVTSPPVEIHIESAVDDLDIWIHNNPTLIGSATKFYPDLFAGSDLTFEWDFGDNQSLSTNEYSVEHKYTSTGEYLVTLYAHNRVSSATIQSTVFILVEMCKPPLLIIHNPYSKWLRCKDIHIEVDATIDCEVTAQTNYRWSILQDNQEITLNNEAILYQRILFIPSKTLDYGTYTMSLKVEMNSTIVYSIKETIVEVVPTPLVAIIAGGTSRVVGSDTIVQLDATSSFDPDFPIEGGLSFNWTCSLLTSPTVSCFKEELLANMSSPLDTNDSSISFSTSLLLQDPLVSLVFWLRVSKNGRDDAYTSQVLEVVPGKPLNVMMSCPLCWKDVNANNELTFNAECVDCWDDVTYTWTMFVVLDGSGTNSLPASHRCVTADGRDYVQLIIYPNITDESTSMSNAIDGNAVYDDGSDYSGPYSNIIYDGDVDNTGNPNSEVTPQPFGGSGGIIDAEEQSEEPRGDSNSNIGGGVVEEEEEDGRGTGNGDTGNNDESGDEGTGEGDGDDNNGDQVRDENIVVVYEEHIASKAVQAKRLLVSETSTGLHGQSLVINDGVLDEDRTYVVVVTMSSSDGRGAHKVEREGLANIYFTVNKGPMWGKCTLLPESGVEMDTVFTISCQEWVDDQQPLMYQISYSIGSAGSEELLYYGMKSSVSFQLPAGDPNNNNTEGLHISIVDNFGGKTKVCSLEVTVEPKPLSNSPESLLHSYVAGPGSTLYIYMQNGDEQSVQLYVRMVSSMINRLQPLNPNSLNYTQNLNTRQEIRLALLYAIDYLTVRDSNDVLQYSMILITITDSPSELSVNAMMLAAELVERMVNVVVLDDSISKVTSQSVIGCIAMVTSNLLEASDGSYTVVPPGKKKFIITKIVGSNEDLLKAHQTLQAIDEAALEIETDNLDIYSGCHSQVSSVAVTKGRTSFQFPSNMNEVLADLGDNMINNCYSLQLMSFRGNPYTWDETSAKVASDVSSFELLTCSGSNLAIENLQYGITIHLPRTPQLSENLGNFTFDKSFLNYHEFNVTSENMEQSFHLLIELIPIIQRGFPIKLLMRYGEPPTPYDFILERLYDEDANLMTLFFKAGYFNSTGTYYLGLMDGEFGEYRYRPDSVTVRHYTLKLWWGECLYWSKESENWLNDGCDTMESSTFDVTHCRCSHLTNFAGGFSQTEQELSFADIDQFNSVEVNPVVYSFVVFVVGIYLILLIVCYLGDVHDDKKRGVVYLQDNQQSDQQCYEITVETGFRSGAGTTAKVSLVLHGELGHSETRELTDEKRPLFERNSRDKFIVSVPETLGTIYKLQVWHNNAGSSPSWFLSRISVRDLINGQKWYFICEKWFAVEEDDGKVERDIYPQDYGVGFQKVFYAKGSQYFADYHLWSSVFTKPSHSRFTRVQRLTCCLAILLTFMCIIGTWYRFNDRPEWSTHLGIIDVSIESLVVGIVTALMALPVNGPIVMLFRRSKSMVNSSKESLHIDPAIISDVHSTQEQTHIATPILSQYDSASCSSGFGDLNSEDRNRLVADNKLSGTDTNSVVSTVYDKHHSLDHKKFKKIYVPHWCRYIAWFLVSQVIFWAAFFVIFFGIRFCKSKSVMWIQSLYFSILQCVFVTQPLVILTVTLIRSFQYRNDIRVFDHADDNTELLEPGDLPKSRLDYYADEDDDDDLSKGIAARQRSRYLRFARPPQKKELQKAKERMMKEKTMYSILKGCLFYCILFTCVMLMCYGKFHNHHILLNNAVKNTFVRTPHAFTSIQSIPDFWAWCENDLMDGLYWDSWYSGGHQENRSIMGGSHILLGKVSVRQLRVSDDSCSILPGMNGIVNDCRGTFSDSSNSKMPYGPNETWMYQDTSHIVRYCKWGRFGYYDGEGFVTNLNSTRMAAAEQLSQLKEDNWIDVHTRLVIVEFTLYNPPTNLFTSVALVLELPGTGGIYPLPMISSIMLYRYETFFDYFIMVLELMFLALVVYSAKCEVGMAIKEKKDHFLRIWAYIEIIFILSSLTFFACYVYRCVYVNQISERLQATYHEEFVDMSFLALWDQIWYTVIVAIYSGVGVIVFGTVSLAFSHFGYAVQTMTSTIRGAYDYSELKKVYPIAVPVFYISYFLTLLILLLGMEFTMAEFEYQVDELEFRINAITHQHGLTEKPFSYFDDSDGTYGIGDDGISSGGSEMRIFNDAKFEERIQKIEDSLYGHNPELRELVEYSQFEDDRENQLRSELELEIFRQLQLHRQDGHLKMEQHDSGRDSVSDPQEMLVDETSTSPLPSLKNSSGKIAFPKPLAPIGPLDALQNLTDDTSVKSADTRHTFIKVKPQTNSYTDDIDQLCGIFNSENDSISSQVGGKQPCNSVKTQVLPKLYSRYDSSTSGYNSDNIPKSTSKTTTQYLQKVPPEELIRDEPSNSAGSDSQKLCESFPMLNALFSSHDNLYESSSEDEITQLTSQRPKTCKEPEGRRRLRKTKTRGKGKGKRRMMVEDDGITFNDECLVSDTDNDIPTIQMYPYGTSKDCW</sequence>
<organism evidence="19 20">
    <name type="scientific">Saccoglossus kowalevskii</name>
    <name type="common">Acorn worm</name>
    <dbReference type="NCBI Taxonomy" id="10224"/>
    <lineage>
        <taxon>Eukaryota</taxon>
        <taxon>Metazoa</taxon>
        <taxon>Hemichordata</taxon>
        <taxon>Enteropneusta</taxon>
        <taxon>Harrimaniidae</taxon>
        <taxon>Saccoglossus</taxon>
    </lineage>
</organism>
<feature type="domain" description="WSC" evidence="18">
    <location>
        <begin position="46"/>
        <end position="140"/>
    </location>
</feature>
<evidence type="ECO:0000259" key="18">
    <source>
        <dbReference type="PROSITE" id="PS51212"/>
    </source>
</evidence>
<dbReference type="SUPFAM" id="SSF49299">
    <property type="entry name" value="PKD domain"/>
    <property type="match status" value="10"/>
</dbReference>
<dbReference type="InterPro" id="IPR013783">
    <property type="entry name" value="Ig-like_fold"/>
</dbReference>
<keyword evidence="4" id="KW-1003">Cell membrane</keyword>
<feature type="transmembrane region" description="Helical" evidence="14">
    <location>
        <begin position="2633"/>
        <end position="2654"/>
    </location>
</feature>
<dbReference type="Gene3D" id="2.60.220.50">
    <property type="match status" value="1"/>
</dbReference>
<feature type="domain" description="PKD" evidence="15">
    <location>
        <begin position="1418"/>
        <end position="1475"/>
    </location>
</feature>
<dbReference type="InterPro" id="IPR000203">
    <property type="entry name" value="GPS"/>
</dbReference>
<evidence type="ECO:0000256" key="8">
    <source>
        <dbReference type="ARBA" id="ARBA00023069"/>
    </source>
</evidence>
<dbReference type="Pfam" id="PF01822">
    <property type="entry name" value="WSC"/>
    <property type="match status" value="1"/>
</dbReference>
<dbReference type="InterPro" id="IPR002889">
    <property type="entry name" value="WSC_carb-bd"/>
</dbReference>
<evidence type="ECO:0000256" key="3">
    <source>
        <dbReference type="ARBA" id="ARBA00007200"/>
    </source>
</evidence>
<evidence type="ECO:0000256" key="1">
    <source>
        <dbReference type="ARBA" id="ARBA00004138"/>
    </source>
</evidence>
<keyword evidence="11" id="KW-0966">Cell projection</keyword>
<evidence type="ECO:0000256" key="7">
    <source>
        <dbReference type="ARBA" id="ARBA00022989"/>
    </source>
</evidence>
<evidence type="ECO:0000256" key="14">
    <source>
        <dbReference type="SAM" id="Phobius"/>
    </source>
</evidence>
<evidence type="ECO:0000313" key="19">
    <source>
        <dbReference type="Proteomes" id="UP000694865"/>
    </source>
</evidence>
<dbReference type="InterPro" id="IPR001024">
    <property type="entry name" value="PLAT/LH2_dom"/>
</dbReference>
<feature type="transmembrane region" description="Helical" evidence="14">
    <location>
        <begin position="3382"/>
        <end position="3400"/>
    </location>
</feature>
<dbReference type="SMART" id="SM00303">
    <property type="entry name" value="GPS"/>
    <property type="match status" value="1"/>
</dbReference>
<feature type="domain" description="PKD" evidence="15">
    <location>
        <begin position="574"/>
        <end position="631"/>
    </location>
</feature>
<dbReference type="PROSITE" id="PS50095">
    <property type="entry name" value="PLAT"/>
    <property type="match status" value="1"/>
</dbReference>
<dbReference type="CDD" id="cd01752">
    <property type="entry name" value="PLAT_polycystin"/>
    <property type="match status" value="1"/>
</dbReference>
<feature type="region of interest" description="Disordered" evidence="13">
    <location>
        <begin position="3791"/>
        <end position="3812"/>
    </location>
</feature>
<dbReference type="Pfam" id="PF01825">
    <property type="entry name" value="GPS"/>
    <property type="match status" value="1"/>
</dbReference>
<feature type="transmembrane region" description="Helical" evidence="14">
    <location>
        <begin position="3037"/>
        <end position="3059"/>
    </location>
</feature>
<evidence type="ECO:0000256" key="5">
    <source>
        <dbReference type="ARBA" id="ARBA00022692"/>
    </source>
</evidence>
<comment type="caution">
    <text evidence="12">Lacks conserved residue(s) required for the propagation of feature annotation.</text>
</comment>
<dbReference type="InterPro" id="IPR000601">
    <property type="entry name" value="PKD_dom"/>
</dbReference>
<feature type="transmembrane region" description="Helical" evidence="14">
    <location>
        <begin position="2878"/>
        <end position="2899"/>
    </location>
</feature>
<dbReference type="Pfam" id="PF01477">
    <property type="entry name" value="PLAT"/>
    <property type="match status" value="1"/>
</dbReference>
<dbReference type="Proteomes" id="UP000694865">
    <property type="component" value="Unplaced"/>
</dbReference>
<dbReference type="Gene3D" id="2.60.40.10">
    <property type="entry name" value="Immunoglobulins"/>
    <property type="match status" value="3"/>
</dbReference>
<evidence type="ECO:0000256" key="13">
    <source>
        <dbReference type="SAM" id="MobiDB-lite"/>
    </source>
</evidence>
<dbReference type="Gene3D" id="2.60.60.20">
    <property type="entry name" value="PLAT/LH2 domain"/>
    <property type="match status" value="1"/>
</dbReference>
<dbReference type="CDD" id="cd00146">
    <property type="entry name" value="PKD"/>
    <property type="match status" value="7"/>
</dbReference>
<dbReference type="PROSITE" id="PS51212">
    <property type="entry name" value="WSC"/>
    <property type="match status" value="1"/>
</dbReference>
<feature type="domain" description="PKD" evidence="15">
    <location>
        <begin position="930"/>
        <end position="1001"/>
    </location>
</feature>
<keyword evidence="8" id="KW-0969">Cilium</keyword>
<keyword evidence="19" id="KW-1185">Reference proteome</keyword>
<dbReference type="RefSeq" id="XP_006819354.1">
    <property type="nucleotide sequence ID" value="XM_006819291.1"/>
</dbReference>
<evidence type="ECO:0000256" key="6">
    <source>
        <dbReference type="ARBA" id="ARBA00022737"/>
    </source>
</evidence>
<accession>A0ABM0MH63</accession>
<dbReference type="PANTHER" id="PTHR46730:SF1">
    <property type="entry name" value="PLAT DOMAIN-CONTAINING PROTEIN"/>
    <property type="match status" value="1"/>
</dbReference>
<dbReference type="InterPro" id="IPR046791">
    <property type="entry name" value="Polycystin_dom"/>
</dbReference>
<dbReference type="SUPFAM" id="SSF49723">
    <property type="entry name" value="Lipase/lipooxygenase domain (PLAT/LH2 domain)"/>
    <property type="match status" value="1"/>
</dbReference>
<feature type="compositionally biased region" description="Basic residues" evidence="13">
    <location>
        <begin position="3882"/>
        <end position="3897"/>
    </location>
</feature>
<feature type="compositionally biased region" description="Acidic residues" evidence="13">
    <location>
        <begin position="1947"/>
        <end position="1962"/>
    </location>
</feature>
<evidence type="ECO:0000259" key="17">
    <source>
        <dbReference type="PROSITE" id="PS51111"/>
    </source>
</evidence>
<dbReference type="InterPro" id="IPR022409">
    <property type="entry name" value="PKD/Chitinase_dom"/>
</dbReference>
<keyword evidence="6" id="KW-0677">Repeat</keyword>
<protein>
    <submittedName>
        <fullName evidence="20">Polycystic kidney disease protein 1-like 1-like</fullName>
    </submittedName>
</protein>
<name>A0ABM0MH63_SACKO</name>
<evidence type="ECO:0000259" key="15">
    <source>
        <dbReference type="PROSITE" id="PS50093"/>
    </source>
</evidence>
<dbReference type="InterPro" id="IPR046338">
    <property type="entry name" value="GAIN_dom_sf"/>
</dbReference>
<dbReference type="Pfam" id="PF00801">
    <property type="entry name" value="PKD"/>
    <property type="match status" value="6"/>
</dbReference>
<feature type="transmembrane region" description="Helical" evidence="14">
    <location>
        <begin position="3420"/>
        <end position="3442"/>
    </location>
</feature>
<keyword evidence="10" id="KW-0325">Glycoprotein</keyword>
<dbReference type="InterPro" id="IPR002859">
    <property type="entry name" value="PKD/REJ-like"/>
</dbReference>
<feature type="transmembrane region" description="Helical" evidence="14">
    <location>
        <begin position="2838"/>
        <end position="2858"/>
    </location>
</feature>
<dbReference type="InterPro" id="IPR035986">
    <property type="entry name" value="PKD_dom_sf"/>
</dbReference>
<dbReference type="SMART" id="SM00321">
    <property type="entry name" value="WSC"/>
    <property type="match status" value="1"/>
</dbReference>
<feature type="domain" description="PKD" evidence="15">
    <location>
        <begin position="1225"/>
        <end position="1289"/>
    </location>
</feature>
<evidence type="ECO:0000256" key="12">
    <source>
        <dbReference type="PROSITE-ProRule" id="PRU00152"/>
    </source>
</evidence>
<dbReference type="GeneID" id="100375380"/>
<dbReference type="Pfam" id="PF02010">
    <property type="entry name" value="REJ"/>
    <property type="match status" value="1"/>
</dbReference>
<feature type="region of interest" description="Disordered" evidence="13">
    <location>
        <begin position="3862"/>
        <end position="3897"/>
    </location>
</feature>
<feature type="domain" description="REJ" evidence="17">
    <location>
        <begin position="1557"/>
        <end position="2260"/>
    </location>
</feature>
<feature type="transmembrane region" description="Helical" evidence="14">
    <location>
        <begin position="3143"/>
        <end position="3165"/>
    </location>
</feature>
<dbReference type="Pfam" id="PF20519">
    <property type="entry name" value="Polycystin_dom"/>
    <property type="match status" value="1"/>
</dbReference>
<dbReference type="SMART" id="SM00308">
    <property type="entry name" value="LH2"/>
    <property type="match status" value="1"/>
</dbReference>